<evidence type="ECO:0000313" key="1">
    <source>
        <dbReference type="EMBL" id="KAK4877971.1"/>
    </source>
</evidence>
<dbReference type="InterPro" id="IPR019188">
    <property type="entry name" value="SNAPC1"/>
</dbReference>
<proteinExistence type="predicted"/>
<reference evidence="2" key="1">
    <citation type="submission" date="2023-01" db="EMBL/GenBank/DDBJ databases">
        <title>Key to firefly adult light organ development and bioluminescence: homeobox transcription factors regulate luciferase expression and transportation to peroxisome.</title>
        <authorList>
            <person name="Fu X."/>
        </authorList>
    </citation>
    <scope>NUCLEOTIDE SEQUENCE [LARGE SCALE GENOMIC DNA]</scope>
</reference>
<dbReference type="GO" id="GO:0043565">
    <property type="term" value="F:sequence-specific DNA binding"/>
    <property type="evidence" value="ECO:0007669"/>
    <property type="project" value="TreeGrafter"/>
</dbReference>
<keyword evidence="2" id="KW-1185">Reference proteome</keyword>
<sequence>MLPNLSKEQYNLNKIHYFSYHGQVTNAFQKDCEKLLLAFERINDLSFKAYSEAWKKLHFGLVFSGQNVVEERKFFIEACFFVIKKYVVFSQNTAVQVGALYTLYALYYKQPIKVKIRCTYDEYTHLTKLVTKMQQRDVNDVAFIFTKLMSEDAFQFVALPNVCALEGKFMWQERKMVNNIFEAVKKGDPIVDTKSVLFSKDFYSLNCLNDVSEDYAKGLEKYGFPKQDCARILDLPEEIQILCKNMDRTSESSLSVKVPIRTSLKKKAFASRVNAPR</sequence>
<dbReference type="EMBL" id="JARPUR010000004">
    <property type="protein sequence ID" value="KAK4877971.1"/>
    <property type="molecule type" value="Genomic_DNA"/>
</dbReference>
<gene>
    <name evidence="1" type="ORF">RN001_010477</name>
</gene>
<comment type="caution">
    <text evidence="1">The sequence shown here is derived from an EMBL/GenBank/DDBJ whole genome shotgun (WGS) entry which is preliminary data.</text>
</comment>
<dbReference type="Proteomes" id="UP001353858">
    <property type="component" value="Unassembled WGS sequence"/>
</dbReference>
<organism evidence="1 2">
    <name type="scientific">Aquatica leii</name>
    <dbReference type="NCBI Taxonomy" id="1421715"/>
    <lineage>
        <taxon>Eukaryota</taxon>
        <taxon>Metazoa</taxon>
        <taxon>Ecdysozoa</taxon>
        <taxon>Arthropoda</taxon>
        <taxon>Hexapoda</taxon>
        <taxon>Insecta</taxon>
        <taxon>Pterygota</taxon>
        <taxon>Neoptera</taxon>
        <taxon>Endopterygota</taxon>
        <taxon>Coleoptera</taxon>
        <taxon>Polyphaga</taxon>
        <taxon>Elateriformia</taxon>
        <taxon>Elateroidea</taxon>
        <taxon>Lampyridae</taxon>
        <taxon>Luciolinae</taxon>
        <taxon>Aquatica</taxon>
    </lineage>
</organism>
<accession>A0AAN7PA01</accession>
<dbReference type="PANTHER" id="PTHR15131:SF3">
    <property type="entry name" value="SNRNA-ACTIVATING PROTEIN COMPLEX SUBUNIT 1"/>
    <property type="match status" value="1"/>
</dbReference>
<name>A0AAN7PA01_9COLE</name>
<dbReference type="GO" id="GO:0042795">
    <property type="term" value="P:snRNA transcription by RNA polymerase II"/>
    <property type="evidence" value="ECO:0007669"/>
    <property type="project" value="TreeGrafter"/>
</dbReference>
<dbReference type="PANTHER" id="PTHR15131">
    <property type="entry name" value="SMALL NUCLEAR RNA ACTIVATING COMPLEX, POLYPEPTIDE 1"/>
    <property type="match status" value="1"/>
</dbReference>
<dbReference type="GO" id="GO:0019185">
    <property type="term" value="C:snRNA-activating protein complex"/>
    <property type="evidence" value="ECO:0007669"/>
    <property type="project" value="TreeGrafter"/>
</dbReference>
<protein>
    <submittedName>
        <fullName evidence="1">Uncharacterized protein</fullName>
    </submittedName>
</protein>
<dbReference type="GO" id="GO:0042796">
    <property type="term" value="P:snRNA transcription by RNA polymerase III"/>
    <property type="evidence" value="ECO:0007669"/>
    <property type="project" value="TreeGrafter"/>
</dbReference>
<evidence type="ECO:0000313" key="2">
    <source>
        <dbReference type="Proteomes" id="UP001353858"/>
    </source>
</evidence>
<dbReference type="AlphaFoldDB" id="A0AAN7PA01"/>
<dbReference type="Pfam" id="PF09808">
    <property type="entry name" value="SNAPC1"/>
    <property type="match status" value="1"/>
</dbReference>